<proteinExistence type="predicted"/>
<sequence length="154" mass="17566">MAMRSSSGTVAPAKSSWQGKLDGFYIGFFAFHLVVIFAVDIVPLYPEPFVPGPLLKLREFYIAKYQDRFFVDPPRWFQSYAVMEAVYHVPASIEIIRGLLKDDAFVPVHILVFAVQVFITTLTCLVEVWAWTDRTVEQKSDLSMIYGPYLAFGE</sequence>
<comment type="caution">
    <text evidence="1">The sequence shown here is derived from an EMBL/GenBank/DDBJ whole genome shotgun (WGS) entry which is preliminary data.</text>
</comment>
<name>A0ACB8UXH3_9EURO</name>
<dbReference type="EMBL" id="JALBCA010000040">
    <property type="protein sequence ID" value="KAI2387279.1"/>
    <property type="molecule type" value="Genomic_DNA"/>
</dbReference>
<protein>
    <submittedName>
        <fullName evidence="1">Uncharacterized protein</fullName>
    </submittedName>
</protein>
<gene>
    <name evidence="1" type="ORF">LOY88_003148</name>
</gene>
<organism evidence="1">
    <name type="scientific">Ophidiomyces ophidiicola</name>
    <dbReference type="NCBI Taxonomy" id="1387563"/>
    <lineage>
        <taxon>Eukaryota</taxon>
        <taxon>Fungi</taxon>
        <taxon>Dikarya</taxon>
        <taxon>Ascomycota</taxon>
        <taxon>Pezizomycotina</taxon>
        <taxon>Eurotiomycetes</taxon>
        <taxon>Eurotiomycetidae</taxon>
        <taxon>Onygenales</taxon>
        <taxon>Onygenaceae</taxon>
        <taxon>Ophidiomyces</taxon>
    </lineage>
</organism>
<accession>A0ACB8UXH3</accession>
<evidence type="ECO:0000313" key="1">
    <source>
        <dbReference type="EMBL" id="KAI2387279.1"/>
    </source>
</evidence>
<reference evidence="1" key="1">
    <citation type="journal article" date="2022" name="bioRxiv">
        <title>Population genetic analysis of Ophidiomyces ophidiicola, the causative agent of snake fungal disease, indicates recent introductions to the USA.</title>
        <authorList>
            <person name="Ladner J.T."/>
            <person name="Palmer J.M."/>
            <person name="Ettinger C.L."/>
            <person name="Stajich J.E."/>
            <person name="Farrell T.M."/>
            <person name="Glorioso B.M."/>
            <person name="Lawson B."/>
            <person name="Price S.J."/>
            <person name="Stengle A.G."/>
            <person name="Grear D.A."/>
            <person name="Lorch J.M."/>
        </authorList>
    </citation>
    <scope>NUCLEOTIDE SEQUENCE</scope>
    <source>
        <strain evidence="1">NWHC 24266-5</strain>
    </source>
</reference>